<dbReference type="PANTHER" id="PTHR30514">
    <property type="entry name" value="GLUCOKINASE"/>
    <property type="match status" value="1"/>
</dbReference>
<protein>
    <submittedName>
        <fullName evidence="2">RpiR family transcriptional regulator</fullName>
    </submittedName>
</protein>
<gene>
    <name evidence="2" type="ORF">DES51_1327</name>
</gene>
<organism evidence="2 3">
    <name type="scientific">Dielma fastidiosa</name>
    <dbReference type="NCBI Taxonomy" id="1034346"/>
    <lineage>
        <taxon>Bacteria</taxon>
        <taxon>Bacillati</taxon>
        <taxon>Bacillota</taxon>
        <taxon>Erysipelotrichia</taxon>
        <taxon>Erysipelotrichales</taxon>
        <taxon>Erysipelotrichaceae</taxon>
        <taxon>Dielma</taxon>
    </lineage>
</organism>
<dbReference type="GO" id="GO:0003677">
    <property type="term" value="F:DNA binding"/>
    <property type="evidence" value="ECO:0007669"/>
    <property type="project" value="InterPro"/>
</dbReference>
<dbReference type="OrthoDB" id="63027at2"/>
<sequence length="110" mass="12609">MSFFLELQKNIASTPVEKCIINYIINHPNEVIEMTMEDLARETYTSRSTISRFCKKNGYDGFNSLKIQLAIELNMFLKDEVSVNTSLPFDKGDDSLTIVDKIISQIHTRS</sequence>
<dbReference type="STRING" id="1034346.GCA_000313565_02230"/>
<accession>A0A318KCP8</accession>
<evidence type="ECO:0000259" key="1">
    <source>
        <dbReference type="PROSITE" id="PS51071"/>
    </source>
</evidence>
<dbReference type="InterPro" id="IPR009057">
    <property type="entry name" value="Homeodomain-like_sf"/>
</dbReference>
<dbReference type="SUPFAM" id="SSF46689">
    <property type="entry name" value="Homeodomain-like"/>
    <property type="match status" value="1"/>
</dbReference>
<dbReference type="Gene3D" id="1.10.10.10">
    <property type="entry name" value="Winged helix-like DNA-binding domain superfamily/Winged helix DNA-binding domain"/>
    <property type="match status" value="1"/>
</dbReference>
<evidence type="ECO:0000313" key="3">
    <source>
        <dbReference type="Proteomes" id="UP000247612"/>
    </source>
</evidence>
<evidence type="ECO:0000313" key="2">
    <source>
        <dbReference type="EMBL" id="PXX73689.1"/>
    </source>
</evidence>
<proteinExistence type="predicted"/>
<keyword evidence="3" id="KW-1185">Reference proteome</keyword>
<dbReference type="InterPro" id="IPR047640">
    <property type="entry name" value="RpiR-like"/>
</dbReference>
<dbReference type="GO" id="GO:0003700">
    <property type="term" value="F:DNA-binding transcription factor activity"/>
    <property type="evidence" value="ECO:0007669"/>
    <property type="project" value="InterPro"/>
</dbReference>
<dbReference type="PROSITE" id="PS51071">
    <property type="entry name" value="HTH_RPIR"/>
    <property type="match status" value="1"/>
</dbReference>
<feature type="domain" description="HTH rpiR-type" evidence="1">
    <location>
        <begin position="1"/>
        <end position="76"/>
    </location>
</feature>
<dbReference type="InterPro" id="IPR000281">
    <property type="entry name" value="HTH_RpiR"/>
</dbReference>
<dbReference type="Proteomes" id="UP000247612">
    <property type="component" value="Unassembled WGS sequence"/>
</dbReference>
<dbReference type="RefSeq" id="WP_022938532.1">
    <property type="nucleotide sequence ID" value="NZ_CABKRQ010000005.1"/>
</dbReference>
<dbReference type="GO" id="GO:0097367">
    <property type="term" value="F:carbohydrate derivative binding"/>
    <property type="evidence" value="ECO:0007669"/>
    <property type="project" value="InterPro"/>
</dbReference>
<dbReference type="Pfam" id="PF01418">
    <property type="entry name" value="HTH_6"/>
    <property type="match status" value="1"/>
</dbReference>
<dbReference type="EMBL" id="QJKH01000032">
    <property type="protein sequence ID" value="PXX73689.1"/>
    <property type="molecule type" value="Genomic_DNA"/>
</dbReference>
<dbReference type="InterPro" id="IPR036388">
    <property type="entry name" value="WH-like_DNA-bd_sf"/>
</dbReference>
<comment type="caution">
    <text evidence="2">The sequence shown here is derived from an EMBL/GenBank/DDBJ whole genome shotgun (WGS) entry which is preliminary data.</text>
</comment>
<dbReference type="PANTHER" id="PTHR30514:SF1">
    <property type="entry name" value="HTH-TYPE TRANSCRIPTIONAL REGULATOR HEXR-RELATED"/>
    <property type="match status" value="1"/>
</dbReference>
<reference evidence="2 3" key="1">
    <citation type="submission" date="2018-05" db="EMBL/GenBank/DDBJ databases">
        <title>Genomic Encyclopedia of Type Strains, Phase IV (KMG-IV): sequencing the most valuable type-strain genomes for metagenomic binning, comparative biology and taxonomic classification.</title>
        <authorList>
            <person name="Goeker M."/>
        </authorList>
    </citation>
    <scope>NUCLEOTIDE SEQUENCE [LARGE SCALE GENOMIC DNA]</scope>
    <source>
        <strain evidence="2 3">JC118</strain>
    </source>
</reference>
<dbReference type="AlphaFoldDB" id="A0A318KCP8"/>
<name>A0A318KCP8_9FIRM</name>